<dbReference type="InterPro" id="IPR029058">
    <property type="entry name" value="AB_hydrolase_fold"/>
</dbReference>
<dbReference type="EMBL" id="SWCI01000018">
    <property type="protein sequence ID" value="TKB46809.1"/>
    <property type="molecule type" value="Genomic_DNA"/>
</dbReference>
<accession>A0A4U1B8A6</accession>
<sequence length="291" mass="32844">MQTELRPLTTAAGYEIASNWFIPDSAPQATLILAPAMGATQGFYRPLVHWLVGQGLRVITFDYHGVGASRQAPLQHCHVNIVDWGRNDCAAVINAAYRHDQSHPLIWLGHSLGGQLPGMIPNVHLLDRIITVASGSGYWRESPPRLKRKVWMLWYLAAPLTTNLVGYFPGRRLNMVGDLPAGVMRQWRRWCLHPNYAVGVEGEPLRAGFQSVRCPITAISFEDDELISPVNVEKLHLDYRSAPVTLVHLSRKECGGRMGHWGFFHPKQETRLWRDLLRSELHPYPRRLAAG</sequence>
<reference evidence="2 3" key="1">
    <citation type="submission" date="2019-04" db="EMBL/GenBank/DDBJ databases">
        <authorList>
            <person name="Hwang J.C."/>
        </authorList>
    </citation>
    <scope>NUCLEOTIDE SEQUENCE [LARGE SCALE GENOMIC DNA]</scope>
    <source>
        <strain evidence="2 3">IMCC35001</strain>
    </source>
</reference>
<dbReference type="OrthoDB" id="9785076at2"/>
<dbReference type="RefSeq" id="WP_136854542.1">
    <property type="nucleotide sequence ID" value="NZ_SWCI01000018.1"/>
</dbReference>
<dbReference type="Proteomes" id="UP000305674">
    <property type="component" value="Unassembled WGS sequence"/>
</dbReference>
<comment type="caution">
    <text evidence="2">The sequence shown here is derived from an EMBL/GenBank/DDBJ whole genome shotgun (WGS) entry which is preliminary data.</text>
</comment>
<evidence type="ECO:0000259" key="1">
    <source>
        <dbReference type="Pfam" id="PF12146"/>
    </source>
</evidence>
<evidence type="ECO:0000313" key="2">
    <source>
        <dbReference type="EMBL" id="TKB46809.1"/>
    </source>
</evidence>
<name>A0A4U1B8A6_9GAMM</name>
<dbReference type="Pfam" id="PF12146">
    <property type="entry name" value="Hydrolase_4"/>
    <property type="match status" value="1"/>
</dbReference>
<dbReference type="InterPro" id="IPR022742">
    <property type="entry name" value="Hydrolase_4"/>
</dbReference>
<feature type="domain" description="Serine aminopeptidase S33" evidence="1">
    <location>
        <begin position="26"/>
        <end position="115"/>
    </location>
</feature>
<protein>
    <submittedName>
        <fullName evidence="2">Alpha/beta fold hydrolase</fullName>
    </submittedName>
</protein>
<dbReference type="PIRSF" id="PIRSF037442">
    <property type="entry name" value="UCP037442_abhydr"/>
    <property type="match status" value="1"/>
</dbReference>
<gene>
    <name evidence="2" type="ORF">FCL40_17300</name>
</gene>
<dbReference type="Gene3D" id="3.40.50.1820">
    <property type="entry name" value="alpha/beta hydrolase"/>
    <property type="match status" value="1"/>
</dbReference>
<keyword evidence="2" id="KW-0378">Hydrolase</keyword>
<evidence type="ECO:0000313" key="3">
    <source>
        <dbReference type="Proteomes" id="UP000305674"/>
    </source>
</evidence>
<keyword evidence="3" id="KW-1185">Reference proteome</keyword>
<organism evidence="2 3">
    <name type="scientific">Ferrimonas sediminicola</name>
    <dbReference type="NCBI Taxonomy" id="2569538"/>
    <lineage>
        <taxon>Bacteria</taxon>
        <taxon>Pseudomonadati</taxon>
        <taxon>Pseudomonadota</taxon>
        <taxon>Gammaproteobacteria</taxon>
        <taxon>Alteromonadales</taxon>
        <taxon>Ferrimonadaceae</taxon>
        <taxon>Ferrimonas</taxon>
    </lineage>
</organism>
<dbReference type="SUPFAM" id="SSF53474">
    <property type="entry name" value="alpha/beta-Hydrolases"/>
    <property type="match status" value="1"/>
</dbReference>
<dbReference type="AlphaFoldDB" id="A0A4U1B8A6"/>
<dbReference type="GO" id="GO:0016787">
    <property type="term" value="F:hydrolase activity"/>
    <property type="evidence" value="ECO:0007669"/>
    <property type="project" value="UniProtKB-KW"/>
</dbReference>
<proteinExistence type="predicted"/>
<dbReference type="InterPro" id="IPR017208">
    <property type="entry name" value="UCP037442_abhydr"/>
</dbReference>